<feature type="compositionally biased region" description="Basic and acidic residues" evidence="2">
    <location>
        <begin position="333"/>
        <end position="345"/>
    </location>
</feature>
<feature type="compositionally biased region" description="Polar residues" evidence="2">
    <location>
        <begin position="1429"/>
        <end position="1439"/>
    </location>
</feature>
<comment type="caution">
    <text evidence="3">The sequence shown here is derived from an EMBL/GenBank/DDBJ whole genome shotgun (WGS) entry which is preliminary data.</text>
</comment>
<protein>
    <submittedName>
        <fullName evidence="3">Uncharacterized protein</fullName>
    </submittedName>
</protein>
<reference evidence="3" key="2">
    <citation type="submission" date="2023-06" db="EMBL/GenBank/DDBJ databases">
        <authorList>
            <consortium name="Lawrence Berkeley National Laboratory"/>
            <person name="Haridas S."/>
            <person name="Hensen N."/>
            <person name="Bonometti L."/>
            <person name="Westerberg I."/>
            <person name="Brannstrom I.O."/>
            <person name="Guillou S."/>
            <person name="Cros-Aarteil S."/>
            <person name="Calhoun S."/>
            <person name="Kuo A."/>
            <person name="Mondo S."/>
            <person name="Pangilinan J."/>
            <person name="Riley R."/>
            <person name="Labutti K."/>
            <person name="Andreopoulos B."/>
            <person name="Lipzen A."/>
            <person name="Chen C."/>
            <person name="Yanf M."/>
            <person name="Daum C."/>
            <person name="Ng V."/>
            <person name="Clum A."/>
            <person name="Steindorff A."/>
            <person name="Ohm R."/>
            <person name="Martin F."/>
            <person name="Silar P."/>
            <person name="Natvig D."/>
            <person name="Lalanne C."/>
            <person name="Gautier V."/>
            <person name="Ament-Velasquez S.L."/>
            <person name="Kruys A."/>
            <person name="Hutchinson M.I."/>
            <person name="Powell A.J."/>
            <person name="Barry K."/>
            <person name="Miller A.N."/>
            <person name="Grigoriev I.V."/>
            <person name="Debuchy R."/>
            <person name="Gladieux P."/>
            <person name="Thoren M.H."/>
            <person name="Johannesson H."/>
        </authorList>
    </citation>
    <scope>NUCLEOTIDE SEQUENCE</scope>
    <source>
        <strain evidence="3">CBS 560.94</strain>
    </source>
</reference>
<dbReference type="Gene3D" id="1.10.287.1490">
    <property type="match status" value="1"/>
</dbReference>
<dbReference type="GeneID" id="87867817"/>
<keyword evidence="4" id="KW-1185">Reference proteome</keyword>
<feature type="coiled-coil region" evidence="1">
    <location>
        <begin position="700"/>
        <end position="727"/>
    </location>
</feature>
<feature type="region of interest" description="Disordered" evidence="2">
    <location>
        <begin position="1"/>
        <end position="80"/>
    </location>
</feature>
<accession>A0AAE0JD13</accession>
<feature type="coiled-coil region" evidence="1">
    <location>
        <begin position="835"/>
        <end position="1187"/>
    </location>
</feature>
<feature type="compositionally biased region" description="Polar residues" evidence="2">
    <location>
        <begin position="43"/>
        <end position="68"/>
    </location>
</feature>
<evidence type="ECO:0000256" key="2">
    <source>
        <dbReference type="SAM" id="MobiDB-lite"/>
    </source>
</evidence>
<feature type="region of interest" description="Disordered" evidence="2">
    <location>
        <begin position="99"/>
        <end position="290"/>
    </location>
</feature>
<dbReference type="RefSeq" id="XP_062680685.1">
    <property type="nucleotide sequence ID" value="XM_062830663.1"/>
</dbReference>
<feature type="compositionally biased region" description="Basic and acidic residues" evidence="2">
    <location>
        <begin position="251"/>
        <end position="262"/>
    </location>
</feature>
<evidence type="ECO:0000313" key="3">
    <source>
        <dbReference type="EMBL" id="KAK3342892.1"/>
    </source>
</evidence>
<dbReference type="Proteomes" id="UP001278500">
    <property type="component" value="Unassembled WGS sequence"/>
</dbReference>
<feature type="compositionally biased region" description="Polar residues" evidence="2">
    <location>
        <begin position="1570"/>
        <end position="1590"/>
    </location>
</feature>
<organism evidence="3 4">
    <name type="scientific">Neurospora tetraspora</name>
    <dbReference type="NCBI Taxonomy" id="94610"/>
    <lineage>
        <taxon>Eukaryota</taxon>
        <taxon>Fungi</taxon>
        <taxon>Dikarya</taxon>
        <taxon>Ascomycota</taxon>
        <taxon>Pezizomycotina</taxon>
        <taxon>Sordariomycetes</taxon>
        <taxon>Sordariomycetidae</taxon>
        <taxon>Sordariales</taxon>
        <taxon>Sordariaceae</taxon>
        <taxon>Neurospora</taxon>
    </lineage>
</organism>
<gene>
    <name evidence="3" type="ORF">B0H65DRAFT_576523</name>
</gene>
<feature type="compositionally biased region" description="Low complexity" evidence="2">
    <location>
        <begin position="1311"/>
        <end position="1322"/>
    </location>
</feature>
<feature type="non-terminal residue" evidence="3">
    <location>
        <position position="1626"/>
    </location>
</feature>
<proteinExistence type="predicted"/>
<sequence length="1626" mass="180322">MDHPPRTRPFNFENSEDNAPVGPTSYQHAQPSSGDQVPYSGIASPNSEHNDAYQNKSQTSQDVIQETPRSLPLAPEEMGLIERPRMKKTFELDQEFEFGPALQINPGQFTKQLKNPGPLYQSTQSPVLTSQPASKDKKTRQFPFPLQEPLPGQQIEERISNDVVSAHNRPPPGATDQPSSVIFHEHEAQDTEQPPERTVDTRPPPKGRPFADVSPPSAQRALKVAVPLPRPPISIPRVKTSRHFTPGQEPDESRSQTDHRASAADASRLLQQHGNPAATVNGVHISGNGDQFLVSHEKGIALDGKYLSEGRDGQSKDRSSPTSTTMSHKGRQPHPDRPHYQDIHMGDYTLPGNPEAEDVVNMGSRGPHIRSFDRPDTQQPKSTSPYFESLRQGEPSHTSRQKPHKSHDVSDTNTAGSGKPPNRGAEKGHSSLRTQHVSPIRRIAAASAARLHKHHASRDPKSAYKQSPRPPLEGSNVSRRRAAVSTTARSEIIDITSTPGSEIIRSSPATNNKSVKISQEFTKDLAGVLNRFTTQHNSTRQELRERYHKYIKQLKKKIKDREHEAEEYLARVEEQAIDIRELEHSNGKMTKKIEELEHSKGKMAKKIAEMEAVLEATTERGSKAEDKYRKVKDHLNAAIEEQQKLYLMSKSQWEKAIKEVRETERSHGAALGEMLQKTEVIRQQMLEKVRQTVGQLYGQIDTLTRQIEQKDAELSHEKEAVKMLSQQLGTLKITNEGLDALGSQQKDILGKMDEQNAQAIQRQAKTEDAFGTRLDAIAEQVGTVSKAVSEQPQALSILQSQQQEILELITSKLEAVMESSGTTEKTTTQISTDIKAHMEKILRQLGHEKDRLSQQLNENLTENGRLAGCIAEKEKALKTCQKELKDLQKRFENQQIQFSQLQAHAVELEVAHEDNQPLNQQLQLAQAEIERLEAEVSSRTAAISQLEKTIRSKEETYVSEVKQFGSQVQQLNQLIMDKEAIIETASAKSVDLVRRELLAEKEKETAELNKKISQLRSDRNALDEVVAQLRQERTSKEEAERQQARTIESLKASLAIAENKCSSLAEELKTRSDDLAESRHQRSTRISALEADLAVWQKKAVELEASYTGLQETERQHTGAIDSLKVTLAATESKCSSLSEELKAKSLELEKSHQRSSSRITDLEKELASWQKKVAELQATYSEVQQIEKTRQGKLQECLTTIEQLAVKEGLVASDAGSSKLFDIGITLDEAWPKISKAVEQLMKMTSTKHQANLDEVRQRLEALKERVSHTGSSTNEDSQASLVNACNNLEIRPLQESQGGNPDGVSEMITTPPNTEETSPPFLQHRVVVGLQDQERRVAVRRPTSTEGIRKVPLPPPPSVAQEKSRRREAVPPKSIMKRVTRSASREQLIENSSGSGAFGRIGPLETFTATPPESTGAFLEPNPVSHEVTSSHFSDVSASGRPNKRKRSDDIVDSPVVVRRGRYSRGAGGKSTTKAVASTPASASVPNGSDERGPRGIVQPQRIYRSRHAMDKLSEGSKPSGNGSTSINFKPSSSLPPEVLNGANRFLPPRSAPTRTYGSRKFVGPAEDTSSASQTNGESQARSQSQPLSRYWGANDETQDSMTLSQNASKEDGNDLLLPPPGNK</sequence>
<feature type="region of interest" description="Disordered" evidence="2">
    <location>
        <begin position="1339"/>
        <end position="1389"/>
    </location>
</feature>
<feature type="compositionally biased region" description="Low complexity" evidence="2">
    <location>
        <begin position="1472"/>
        <end position="1488"/>
    </location>
</feature>
<dbReference type="PANTHER" id="PTHR19327:SF0">
    <property type="entry name" value="GOLGIN SUBFAMILY A MEMBER 4"/>
    <property type="match status" value="1"/>
</dbReference>
<feature type="compositionally biased region" description="Basic and acidic residues" evidence="2">
    <location>
        <begin position="183"/>
        <end position="200"/>
    </location>
</feature>
<evidence type="ECO:0000256" key="1">
    <source>
        <dbReference type="SAM" id="Coils"/>
    </source>
</evidence>
<feature type="compositionally biased region" description="Polar residues" evidence="2">
    <location>
        <begin position="24"/>
        <end position="35"/>
    </location>
</feature>
<reference evidence="3" key="1">
    <citation type="journal article" date="2023" name="Mol. Phylogenet. Evol.">
        <title>Genome-scale phylogeny and comparative genomics of the fungal order Sordariales.</title>
        <authorList>
            <person name="Hensen N."/>
            <person name="Bonometti L."/>
            <person name="Westerberg I."/>
            <person name="Brannstrom I.O."/>
            <person name="Guillou S."/>
            <person name="Cros-Aarteil S."/>
            <person name="Calhoun S."/>
            <person name="Haridas S."/>
            <person name="Kuo A."/>
            <person name="Mondo S."/>
            <person name="Pangilinan J."/>
            <person name="Riley R."/>
            <person name="LaButti K."/>
            <person name="Andreopoulos B."/>
            <person name="Lipzen A."/>
            <person name="Chen C."/>
            <person name="Yan M."/>
            <person name="Daum C."/>
            <person name="Ng V."/>
            <person name="Clum A."/>
            <person name="Steindorff A."/>
            <person name="Ohm R.A."/>
            <person name="Martin F."/>
            <person name="Silar P."/>
            <person name="Natvig D.O."/>
            <person name="Lalanne C."/>
            <person name="Gautier V."/>
            <person name="Ament-Velasquez S.L."/>
            <person name="Kruys A."/>
            <person name="Hutchinson M.I."/>
            <person name="Powell A.J."/>
            <person name="Barry K."/>
            <person name="Miller A.N."/>
            <person name="Grigoriev I.V."/>
            <person name="Debuchy R."/>
            <person name="Gladieux P."/>
            <person name="Hiltunen Thoren M."/>
            <person name="Johannesson H."/>
        </authorList>
    </citation>
    <scope>NUCLEOTIDE SEQUENCE</scope>
    <source>
        <strain evidence="3">CBS 560.94</strain>
    </source>
</reference>
<feature type="compositionally biased region" description="Low complexity" evidence="2">
    <location>
        <begin position="440"/>
        <end position="449"/>
    </location>
</feature>
<feature type="coiled-coil region" evidence="1">
    <location>
        <begin position="540"/>
        <end position="627"/>
    </location>
</feature>
<feature type="region of interest" description="Disordered" evidence="2">
    <location>
        <begin position="1295"/>
        <end position="1323"/>
    </location>
</feature>
<feature type="compositionally biased region" description="Polar residues" evidence="2">
    <location>
        <begin position="1519"/>
        <end position="1537"/>
    </location>
</feature>
<dbReference type="EMBL" id="JAUEPP010000005">
    <property type="protein sequence ID" value="KAK3342892.1"/>
    <property type="molecule type" value="Genomic_DNA"/>
</dbReference>
<feature type="compositionally biased region" description="Polar residues" evidence="2">
    <location>
        <begin position="120"/>
        <end position="133"/>
    </location>
</feature>
<name>A0AAE0JD13_9PEZI</name>
<keyword evidence="1" id="KW-0175">Coiled coil</keyword>
<feature type="compositionally biased region" description="Basic and acidic residues" evidence="2">
    <location>
        <begin position="304"/>
        <end position="319"/>
    </location>
</feature>
<dbReference type="PANTHER" id="PTHR19327">
    <property type="entry name" value="GOLGIN"/>
    <property type="match status" value="1"/>
</dbReference>
<feature type="compositionally biased region" description="Polar residues" evidence="2">
    <location>
        <begin position="377"/>
        <end position="386"/>
    </location>
</feature>
<feature type="region of interest" description="Disordered" evidence="2">
    <location>
        <begin position="304"/>
        <end position="487"/>
    </location>
</feature>
<evidence type="ECO:0000313" key="4">
    <source>
        <dbReference type="Proteomes" id="UP001278500"/>
    </source>
</evidence>
<feature type="region of interest" description="Disordered" evidence="2">
    <location>
        <begin position="1409"/>
        <end position="1626"/>
    </location>
</feature>